<keyword evidence="4" id="KW-1185">Reference proteome</keyword>
<dbReference type="RefSeq" id="WP_378289033.1">
    <property type="nucleotide sequence ID" value="NZ_JBHULE010000002.1"/>
</dbReference>
<dbReference type="Proteomes" id="UP001597319">
    <property type="component" value="Unassembled WGS sequence"/>
</dbReference>
<organism evidence="3 4">
    <name type="scientific">Aquimarina rubra</name>
    <dbReference type="NCBI Taxonomy" id="1920033"/>
    <lineage>
        <taxon>Bacteria</taxon>
        <taxon>Pseudomonadati</taxon>
        <taxon>Bacteroidota</taxon>
        <taxon>Flavobacteriia</taxon>
        <taxon>Flavobacteriales</taxon>
        <taxon>Flavobacteriaceae</taxon>
        <taxon>Aquimarina</taxon>
    </lineage>
</organism>
<dbReference type="SUPFAM" id="SSF51556">
    <property type="entry name" value="Metallo-dependent hydrolases"/>
    <property type="match status" value="1"/>
</dbReference>
<dbReference type="InterPro" id="IPR037401">
    <property type="entry name" value="SnoaL-like"/>
</dbReference>
<dbReference type="SUPFAM" id="SSF54427">
    <property type="entry name" value="NTF2-like"/>
    <property type="match status" value="1"/>
</dbReference>
<dbReference type="PANTHER" id="PTHR43135:SF3">
    <property type="entry name" value="ALPHA-D-RIBOSE 1-METHYLPHOSPHONATE 5-TRIPHOSPHATE DIPHOSPHATASE"/>
    <property type="match status" value="1"/>
</dbReference>
<proteinExistence type="predicted"/>
<dbReference type="Gene3D" id="2.30.40.10">
    <property type="entry name" value="Urease, subunit C, domain 1"/>
    <property type="match status" value="1"/>
</dbReference>
<dbReference type="InterPro" id="IPR032710">
    <property type="entry name" value="NTF2-like_dom_sf"/>
</dbReference>
<evidence type="ECO:0000313" key="3">
    <source>
        <dbReference type="EMBL" id="MFD2561380.1"/>
    </source>
</evidence>
<gene>
    <name evidence="3" type="ORF">ACFSR1_01785</name>
</gene>
<dbReference type="Pfam" id="PF01979">
    <property type="entry name" value="Amidohydro_1"/>
    <property type="match status" value="1"/>
</dbReference>
<comment type="caution">
    <text evidence="3">The sequence shown here is derived from an EMBL/GenBank/DDBJ whole genome shotgun (WGS) entry which is preliminary data.</text>
</comment>
<dbReference type="Pfam" id="PF12680">
    <property type="entry name" value="SnoaL_2"/>
    <property type="match status" value="1"/>
</dbReference>
<dbReference type="Gene3D" id="3.10.450.50">
    <property type="match status" value="1"/>
</dbReference>
<dbReference type="EMBL" id="JBHULE010000002">
    <property type="protein sequence ID" value="MFD2561380.1"/>
    <property type="molecule type" value="Genomic_DNA"/>
</dbReference>
<feature type="domain" description="Amidohydrolase-related" evidence="1">
    <location>
        <begin position="75"/>
        <end position="460"/>
    </location>
</feature>
<evidence type="ECO:0000313" key="4">
    <source>
        <dbReference type="Proteomes" id="UP001597319"/>
    </source>
</evidence>
<dbReference type="Gene3D" id="3.20.20.140">
    <property type="entry name" value="Metal-dependent hydrolases"/>
    <property type="match status" value="1"/>
</dbReference>
<dbReference type="PANTHER" id="PTHR43135">
    <property type="entry name" value="ALPHA-D-RIBOSE 1-METHYLPHOSPHONATE 5-TRIPHOSPHATE DIPHOSPHATASE"/>
    <property type="match status" value="1"/>
</dbReference>
<protein>
    <submittedName>
        <fullName evidence="3">Amidohydrolase family protein</fullName>
    </submittedName>
</protein>
<evidence type="ECO:0000259" key="1">
    <source>
        <dbReference type="Pfam" id="PF01979"/>
    </source>
</evidence>
<name>A0ABW5L9D1_9FLAO</name>
<feature type="domain" description="SnoaL-like" evidence="2">
    <location>
        <begin position="474"/>
        <end position="570"/>
    </location>
</feature>
<dbReference type="InterPro" id="IPR032466">
    <property type="entry name" value="Metal_Hydrolase"/>
</dbReference>
<dbReference type="InterPro" id="IPR011059">
    <property type="entry name" value="Metal-dep_hydrolase_composite"/>
</dbReference>
<sequence>MKNILTFLGLLICTYTSIYSQSVLIENINLINVETGKVEAKKYILIEGDNISKISSEKIKTNEKNPTVIDGTGKFLMPGMIDTHIHFFQTGSLYTRPDGVDMTHIFSYEDEIQFAKDIIPDSFKRYLRLGITSVMDVGGPFYNFTVRDSIAKKNLSPNVYLTGPLFSPYQPKAFSKLKDVPIAEITTKEEATALFDKMLASKPDFIKIWYIDGKTFPAEKSYPVVEHIGQLARKNNLKLTVHATNLNTAKLAIKAGANILVHSVRDQLVDNELIRMLKDNDVTYIPTLIVSRNYGKAYLGNPANHPQDLAFAHPTVYGTLTDMNRFSDEEVPERIRGLRKDSQRLEERYQKSDSIMLLNLEKLTKEGINIATGTDAGNIGTMHASSYIQEIEAMKKSNISNIDIIKASTINAAKGFGLESKIGSVIEGKLADLVILTSNPIENIQNLNTIDEVIKSGKILGVRNLIQETPEQIVQRQVNAYNARNIDAFMNTYADDIKIFNFPDELSMSGKEEMRNSFQSMFEKVPNLYCEIKNRIVLGNKVVDREYVRFGERYSNVIAIYEVENGKISKVTFLR</sequence>
<dbReference type="InterPro" id="IPR006680">
    <property type="entry name" value="Amidohydro-rel"/>
</dbReference>
<dbReference type="InterPro" id="IPR051781">
    <property type="entry name" value="Metallo-dep_Hydrolase"/>
</dbReference>
<reference evidence="4" key="1">
    <citation type="journal article" date="2019" name="Int. J. Syst. Evol. Microbiol.">
        <title>The Global Catalogue of Microorganisms (GCM) 10K type strain sequencing project: providing services to taxonomists for standard genome sequencing and annotation.</title>
        <authorList>
            <consortium name="The Broad Institute Genomics Platform"/>
            <consortium name="The Broad Institute Genome Sequencing Center for Infectious Disease"/>
            <person name="Wu L."/>
            <person name="Ma J."/>
        </authorList>
    </citation>
    <scope>NUCLEOTIDE SEQUENCE [LARGE SCALE GENOMIC DNA]</scope>
    <source>
        <strain evidence="4">KCTC 52274</strain>
    </source>
</reference>
<dbReference type="SUPFAM" id="SSF51338">
    <property type="entry name" value="Composite domain of metallo-dependent hydrolases"/>
    <property type="match status" value="1"/>
</dbReference>
<evidence type="ECO:0000259" key="2">
    <source>
        <dbReference type="Pfam" id="PF12680"/>
    </source>
</evidence>
<accession>A0ABW5L9D1</accession>